<dbReference type="AlphaFoldDB" id="A0A811VJP7"/>
<keyword evidence="3" id="KW-1185">Reference proteome</keyword>
<evidence type="ECO:0000256" key="1">
    <source>
        <dbReference type="SAM" id="MobiDB-lite"/>
    </source>
</evidence>
<reference evidence="2" key="1">
    <citation type="submission" date="2020-11" db="EMBL/GenBank/DDBJ databases">
        <authorList>
            <person name="Whitehead M."/>
        </authorList>
    </citation>
    <scope>NUCLEOTIDE SEQUENCE</scope>
    <source>
        <strain evidence="2">EGII</strain>
    </source>
</reference>
<gene>
    <name evidence="2" type="ORF">CCAP1982_LOCUS22320</name>
</gene>
<proteinExistence type="predicted"/>
<protein>
    <submittedName>
        <fullName evidence="2">(Mediterranean fruit fly) hypothetical protein</fullName>
    </submittedName>
</protein>
<evidence type="ECO:0000313" key="3">
    <source>
        <dbReference type="Proteomes" id="UP000606786"/>
    </source>
</evidence>
<evidence type="ECO:0000313" key="2">
    <source>
        <dbReference type="EMBL" id="CAD7014322.1"/>
    </source>
</evidence>
<dbReference type="Proteomes" id="UP000606786">
    <property type="component" value="Unassembled WGS sequence"/>
</dbReference>
<dbReference type="OrthoDB" id="7735752at2759"/>
<dbReference type="EMBL" id="CAJHJT010000056">
    <property type="protein sequence ID" value="CAD7014322.1"/>
    <property type="molecule type" value="Genomic_DNA"/>
</dbReference>
<accession>A0A811VJP7</accession>
<organism evidence="2 3">
    <name type="scientific">Ceratitis capitata</name>
    <name type="common">Mediterranean fruit fly</name>
    <name type="synonym">Tephritis capitata</name>
    <dbReference type="NCBI Taxonomy" id="7213"/>
    <lineage>
        <taxon>Eukaryota</taxon>
        <taxon>Metazoa</taxon>
        <taxon>Ecdysozoa</taxon>
        <taxon>Arthropoda</taxon>
        <taxon>Hexapoda</taxon>
        <taxon>Insecta</taxon>
        <taxon>Pterygota</taxon>
        <taxon>Neoptera</taxon>
        <taxon>Endopterygota</taxon>
        <taxon>Diptera</taxon>
        <taxon>Brachycera</taxon>
        <taxon>Muscomorpha</taxon>
        <taxon>Tephritoidea</taxon>
        <taxon>Tephritidae</taxon>
        <taxon>Ceratitis</taxon>
        <taxon>Ceratitis</taxon>
    </lineage>
</organism>
<sequence length="1182" mass="135482">MLMKERWFTDVPVVITVLLTHLQQSPTTPYACFWQQMNNIECYIAHFELILGCIRLAPRIVETKLLKIDCCTSARKHTIVSLLITALAALASYAATADESTTEDEELFVSFRTQVLLVMKHGVSVLDSLQCITTDTTELKLIYSRFIQLIPELRTLPLKRLGITLAEFLVRVRHKLSVKDWTTLLRRLYKMMLQTEETNLTTELQAAHIASMMQEQPWPDLSLLRSRIGYFHSASPHVASGQSISQLTLESHSPLKVFLDAPQTHLLHWLEMQHFLRYLKSNEQLQINLMRCSPTIYYETLIARISEKMSTAVSSRLRELKKDLELKKEKTVGLTRLEHLCWAQINTALFHDDLQMNKEMLAVEIKTNEDYLEDLLQSKEFTTVTIANEVKLINQAATALQSFREFYEKADSEPITSDEVFIDWDALVDDLTSLALFMQLAGYTNLATEAWILHYRITNTICDEYGSLRSLQYFFEKNEYFLNSTTHGINLVEEIERKQNFLLNAMQQLPKIVKKYQNHLLMCLCHLACYYAKIGHMSYAQILLKYVSQIHDELPTQLGKYNVVLGTVDVVKFRILWKHLHMGQSKISSKLAQRSLVRHMENTLERFRGDFFKLSTSELLNYSILLMSLIEEVAECAANRLCDQFVNSFFAGILKLLYQSGSALRVIQVLAMWALINLQMEYIPKAQVKLKLIEYMLGLRSLEEVKEMREKPATAKKSTTASSALEFVQSGMEPLRRMISLYASPIKSIKLLLSPSARSEGKFDHFLHMQCNDTLQQYEIFQWCCFMLGCLTARLHYLADNHENLEDFYEASQQWLDERLQTDLHISFQNIQLMRLQHYANFLRSQKKYEKALNCLQVALDSFSKMRGNVDNVYHINFLLQLNATKKEMSVSKQTESRGGLRRALTFNISPDLETPVSTAWNKLTTTAMKIYASDDSTPQRAAEPAKKSAHETNAQISKARKLRRQMAGEFPFKTPAKADIVNVKSSTKSLTARKIKELRAAKGDLFSSSSNNTPESDVDILNQCQRIQSIDLVDSDDANSKQSETPIVTVNTDANQINKRSVRKTGKHNENIMDICHKIESINLVDEPTVISSDSGTSTLQATATKAHTPEIVGITDDADSFKTRTPLLANLQRLQRLQILEVPAKRPIVPHKRSAKAKKVLRTMNRQRRIPLQLAARQRR</sequence>
<comment type="caution">
    <text evidence="2">The sequence shown here is derived from an EMBL/GenBank/DDBJ whole genome shotgun (WGS) entry which is preliminary data.</text>
</comment>
<feature type="region of interest" description="Disordered" evidence="1">
    <location>
        <begin position="936"/>
        <end position="955"/>
    </location>
</feature>
<name>A0A811VJP7_CERCA</name>